<proteinExistence type="predicted"/>
<reference evidence="2" key="1">
    <citation type="journal article" date="2021" name="Proc. Natl. Acad. Sci. U.S.A.">
        <title>A Catalog of Tens of Thousands of Viruses from Human Metagenomes Reveals Hidden Associations with Chronic Diseases.</title>
        <authorList>
            <person name="Tisza M.J."/>
            <person name="Buck C.B."/>
        </authorList>
    </citation>
    <scope>NUCLEOTIDE SEQUENCE</scope>
    <source>
        <strain evidence="2">CtpiG4</strain>
    </source>
</reference>
<dbReference type="InterPro" id="IPR006445">
    <property type="entry name" value="Phage-assoc_HI1409"/>
</dbReference>
<name>A0A8S5N2S9_9CAUD</name>
<protein>
    <submittedName>
        <fullName evidence="2">Portal</fullName>
    </submittedName>
</protein>
<sequence>MRKKKRIQVPAGNPKRAPARDAFANALARIGAGMPSLIEGTTYQMQRLTRNYNLLNSLYREHWIMRRIVDIIPGDMLKNWITITTEVDPKALKRIDLVLRRTQLIQKLKTGMQWGRLYGGAVGIMLIKGQGYDLSEPVDLDRIMPGDFCGITVLDRWNGVSPSGELIGDISDPEYGLPKYYLVTDTVSGVTTKIHNSRVLRFIGDDLPYWESQAEEQWGASVIESVFDELKKRDNVSWNIAQLTFMASLRVLKMSDLGQTLSATDEQTQAELYKTIQAQNWLMSNSGVQVLDKEDGFETHQYTFGGISEVYQQFMMDISGAAQIPATKLFGRDPAGMNATGESDLQNYYDMIGQEQESKLRPILNKLLPILCMSVFGAVPDDLDFDFDPVSEPSDKERSELAKTGTENVVTALNAGLVSKRTALQELKQQSERTGVWTNITDEDIMKASDEIEEEGEFGGFGGTENYSSLTQDNEYTKDPDPDNWKTIKGAKVHIDENGNIDGGAGGKFVGRKFNGSEQEHVIKAVKAASAKAKQFEKPKALHSNNVYDLDDPKGMSDCVDETIKRMGKTGKITSEFKSEIAKGIRSIDEFSRKRYDEIRKDESEYAKEANRSIDVLLENSPSYNGSIYRGISVTKKELNQYIRYSKKGIPFDQKGLSSWSSEKKIADSFIRLDEDRNCGIMFIKEGVGFTNSTSIKHMSAFTEENEVLVHRKTKMKITKYYKQGKTHFFTVEEVNENE</sequence>
<feature type="domain" description="Anti-CBASS protein Acb1-like N-terminal" evidence="1">
    <location>
        <begin position="55"/>
        <end position="408"/>
    </location>
</feature>
<dbReference type="InterPro" id="IPR024459">
    <property type="entry name" value="Acb1-like_N"/>
</dbReference>
<organism evidence="2">
    <name type="scientific">Myoviridae sp. ctpiG4</name>
    <dbReference type="NCBI Taxonomy" id="2826698"/>
    <lineage>
        <taxon>Viruses</taxon>
        <taxon>Duplodnaviria</taxon>
        <taxon>Heunggongvirae</taxon>
        <taxon>Uroviricota</taxon>
        <taxon>Caudoviricetes</taxon>
    </lineage>
</organism>
<dbReference type="SUPFAM" id="SSF56399">
    <property type="entry name" value="ADP-ribosylation"/>
    <property type="match status" value="1"/>
</dbReference>
<dbReference type="Pfam" id="PF06381">
    <property type="entry name" value="Phage_portal_3"/>
    <property type="match status" value="1"/>
</dbReference>
<accession>A0A8S5N2S9</accession>
<evidence type="ECO:0000313" key="2">
    <source>
        <dbReference type="EMBL" id="DAD88913.1"/>
    </source>
</evidence>
<dbReference type="Gene3D" id="3.90.176.10">
    <property type="entry name" value="Toxin ADP-ribosyltransferase, Chain A, domain 1"/>
    <property type="match status" value="1"/>
</dbReference>
<dbReference type="EMBL" id="BK015050">
    <property type="protein sequence ID" value="DAD88913.1"/>
    <property type="molecule type" value="Genomic_DNA"/>
</dbReference>
<dbReference type="NCBIfam" id="TIGR01555">
    <property type="entry name" value="phge_rel_HI1409"/>
    <property type="match status" value="1"/>
</dbReference>
<evidence type="ECO:0000259" key="1">
    <source>
        <dbReference type="Pfam" id="PF06381"/>
    </source>
</evidence>